<accession>A0A6A6ZLH0</accession>
<dbReference type="AlphaFoldDB" id="A0A6A6ZLH0"/>
<evidence type="ECO:0000313" key="2">
    <source>
        <dbReference type="Proteomes" id="UP000799424"/>
    </source>
</evidence>
<name>A0A6A6ZLH0_9PLEO</name>
<evidence type="ECO:0000313" key="1">
    <source>
        <dbReference type="EMBL" id="KAF2821718.1"/>
    </source>
</evidence>
<dbReference type="InterPro" id="IPR038883">
    <property type="entry name" value="AN11006-like"/>
</dbReference>
<protein>
    <recommendedName>
        <fullName evidence="3">F-box domain-containing protein</fullName>
    </recommendedName>
</protein>
<dbReference type="PANTHER" id="PTHR42085">
    <property type="entry name" value="F-BOX DOMAIN-CONTAINING PROTEIN"/>
    <property type="match status" value="1"/>
</dbReference>
<evidence type="ECO:0008006" key="3">
    <source>
        <dbReference type="Google" id="ProtNLM"/>
    </source>
</evidence>
<dbReference type="PANTHER" id="PTHR42085:SF1">
    <property type="entry name" value="F-BOX DOMAIN-CONTAINING PROTEIN"/>
    <property type="match status" value="1"/>
</dbReference>
<gene>
    <name evidence="1" type="ORF">CC86DRAFT_99780</name>
</gene>
<proteinExistence type="predicted"/>
<dbReference type="EMBL" id="MU006236">
    <property type="protein sequence ID" value="KAF2821718.1"/>
    <property type="molecule type" value="Genomic_DNA"/>
</dbReference>
<dbReference type="OrthoDB" id="5372935at2759"/>
<keyword evidence="2" id="KW-1185">Reference proteome</keyword>
<dbReference type="Proteomes" id="UP000799424">
    <property type="component" value="Unassembled WGS sequence"/>
</dbReference>
<reference evidence="1" key="1">
    <citation type="journal article" date="2020" name="Stud. Mycol.">
        <title>101 Dothideomycetes genomes: a test case for predicting lifestyles and emergence of pathogens.</title>
        <authorList>
            <person name="Haridas S."/>
            <person name="Albert R."/>
            <person name="Binder M."/>
            <person name="Bloem J."/>
            <person name="Labutti K."/>
            <person name="Salamov A."/>
            <person name="Andreopoulos B."/>
            <person name="Baker S."/>
            <person name="Barry K."/>
            <person name="Bills G."/>
            <person name="Bluhm B."/>
            <person name="Cannon C."/>
            <person name="Castanera R."/>
            <person name="Culley D."/>
            <person name="Daum C."/>
            <person name="Ezra D."/>
            <person name="Gonzalez J."/>
            <person name="Henrissat B."/>
            <person name="Kuo A."/>
            <person name="Liang C."/>
            <person name="Lipzen A."/>
            <person name="Lutzoni F."/>
            <person name="Magnuson J."/>
            <person name="Mondo S."/>
            <person name="Nolan M."/>
            <person name="Ohm R."/>
            <person name="Pangilinan J."/>
            <person name="Park H.-J."/>
            <person name="Ramirez L."/>
            <person name="Alfaro M."/>
            <person name="Sun H."/>
            <person name="Tritt A."/>
            <person name="Yoshinaga Y."/>
            <person name="Zwiers L.-H."/>
            <person name="Turgeon B."/>
            <person name="Goodwin S."/>
            <person name="Spatafora J."/>
            <person name="Crous P."/>
            <person name="Grigoriev I."/>
        </authorList>
    </citation>
    <scope>NUCLEOTIDE SEQUENCE</scope>
    <source>
        <strain evidence="1">CBS 113818</strain>
    </source>
</reference>
<sequence length="399" mass="46589">MELYRPYRTLVPRSFRQLPAGERFSVADAAQLKLTLQALDDKIEHDVDVQALKDACKSRPFHEEIYVDGSEEFFLLIKSIMRPDLIPSVYIEAYETLRQGRYPWNHYRFSDVRKGIDPIFSQVRSLLARLDELCGTKLDETIRALEDTATPFPFLRLPAELRLQIYAHHLPREDHIALLHRPPRELHRDRKPPHINLAIMRANHQLHNEITKYFYEKRTLFIVLARDKQSRMLSDEYVSRYYETLAAMSPYTRQLFTKVEFQVGLFAEQTFEARRHVHVPSVTDPMHHVIALLPNLTTVVLTFPTTAAQRGMVRIRTKYAAQISDTLDWLLSYLPNEMQLLWDLKSFPMTADPRITDEVRLRGIIESRGPVKHEDSVTRHLSAKAGEPKCHPVFDALKR</sequence>
<organism evidence="1 2">
    <name type="scientific">Ophiobolus disseminans</name>
    <dbReference type="NCBI Taxonomy" id="1469910"/>
    <lineage>
        <taxon>Eukaryota</taxon>
        <taxon>Fungi</taxon>
        <taxon>Dikarya</taxon>
        <taxon>Ascomycota</taxon>
        <taxon>Pezizomycotina</taxon>
        <taxon>Dothideomycetes</taxon>
        <taxon>Pleosporomycetidae</taxon>
        <taxon>Pleosporales</taxon>
        <taxon>Pleosporineae</taxon>
        <taxon>Phaeosphaeriaceae</taxon>
        <taxon>Ophiobolus</taxon>
    </lineage>
</organism>